<keyword evidence="6 7" id="KW-0560">Oxidoreductase</keyword>
<keyword evidence="4 7" id="KW-0274">FAD</keyword>
<dbReference type="Gene3D" id="1.20.140.10">
    <property type="entry name" value="Butyryl-CoA Dehydrogenase, subunit A, domain 3"/>
    <property type="match status" value="1"/>
</dbReference>
<dbReference type="Gene3D" id="2.40.110.10">
    <property type="entry name" value="Butyryl-CoA Dehydrogenase, subunit A, domain 2"/>
    <property type="match status" value="1"/>
</dbReference>
<dbReference type="PANTHER" id="PTHR42807:SF1">
    <property type="entry name" value="GLUTARYL-COA DEHYDROGENASE, MITOCHONDRIAL"/>
    <property type="match status" value="1"/>
</dbReference>
<dbReference type="Gene3D" id="1.10.540.10">
    <property type="entry name" value="Acyl-CoA dehydrogenase/oxidase, N-terminal domain"/>
    <property type="match status" value="1"/>
</dbReference>
<evidence type="ECO:0000256" key="2">
    <source>
        <dbReference type="ARBA" id="ARBA00009347"/>
    </source>
</evidence>
<feature type="domain" description="Acyl-CoA dehydrogenase/oxidase C-terminal" evidence="8">
    <location>
        <begin position="233"/>
        <end position="380"/>
    </location>
</feature>
<dbReference type="InterPro" id="IPR009100">
    <property type="entry name" value="AcylCoA_DH/oxidase_NM_dom_sf"/>
</dbReference>
<evidence type="ECO:0000256" key="3">
    <source>
        <dbReference type="ARBA" id="ARBA00022630"/>
    </source>
</evidence>
<comment type="caution">
    <text evidence="11">The sequence shown here is derived from an EMBL/GenBank/DDBJ whole genome shotgun (WGS) entry which is preliminary data.</text>
</comment>
<evidence type="ECO:0000256" key="5">
    <source>
        <dbReference type="ARBA" id="ARBA00022946"/>
    </source>
</evidence>
<name>A0A8J7GJ52_9ACTN</name>
<dbReference type="GO" id="GO:0046949">
    <property type="term" value="P:fatty-acyl-CoA biosynthetic process"/>
    <property type="evidence" value="ECO:0007669"/>
    <property type="project" value="TreeGrafter"/>
</dbReference>
<dbReference type="InterPro" id="IPR013786">
    <property type="entry name" value="AcylCoA_DH/ox_N"/>
</dbReference>
<dbReference type="Proteomes" id="UP000622552">
    <property type="component" value="Unassembled WGS sequence"/>
</dbReference>
<dbReference type="SUPFAM" id="SSF56645">
    <property type="entry name" value="Acyl-CoA dehydrogenase NM domain-like"/>
    <property type="match status" value="1"/>
</dbReference>
<evidence type="ECO:0000313" key="12">
    <source>
        <dbReference type="Proteomes" id="UP000622552"/>
    </source>
</evidence>
<dbReference type="InterPro" id="IPR009075">
    <property type="entry name" value="AcylCo_DH/oxidase_C"/>
</dbReference>
<evidence type="ECO:0000256" key="6">
    <source>
        <dbReference type="ARBA" id="ARBA00023002"/>
    </source>
</evidence>
<dbReference type="GO" id="GO:0033539">
    <property type="term" value="P:fatty acid beta-oxidation using acyl-CoA dehydrogenase"/>
    <property type="evidence" value="ECO:0007669"/>
    <property type="project" value="TreeGrafter"/>
</dbReference>
<dbReference type="GO" id="GO:0050660">
    <property type="term" value="F:flavin adenine dinucleotide binding"/>
    <property type="evidence" value="ECO:0007669"/>
    <property type="project" value="InterPro"/>
</dbReference>
<keyword evidence="3 7" id="KW-0285">Flavoprotein</keyword>
<dbReference type="RefSeq" id="WP_197005769.1">
    <property type="nucleotide sequence ID" value="NZ_BONS01000011.1"/>
</dbReference>
<proteinExistence type="inferred from homology"/>
<organism evidence="11 12">
    <name type="scientific">Longispora fulva</name>
    <dbReference type="NCBI Taxonomy" id="619741"/>
    <lineage>
        <taxon>Bacteria</taxon>
        <taxon>Bacillati</taxon>
        <taxon>Actinomycetota</taxon>
        <taxon>Actinomycetes</taxon>
        <taxon>Micromonosporales</taxon>
        <taxon>Micromonosporaceae</taxon>
        <taxon>Longispora</taxon>
    </lineage>
</organism>
<dbReference type="PANTHER" id="PTHR42807">
    <property type="entry name" value="GLUTARYL-COA DEHYDROGENASE, MITOCHONDRIAL"/>
    <property type="match status" value="1"/>
</dbReference>
<accession>A0A8J7GJ52</accession>
<keyword evidence="12" id="KW-1185">Reference proteome</keyword>
<dbReference type="Pfam" id="PF00441">
    <property type="entry name" value="Acyl-CoA_dh_1"/>
    <property type="match status" value="1"/>
</dbReference>
<evidence type="ECO:0000256" key="4">
    <source>
        <dbReference type="ARBA" id="ARBA00022827"/>
    </source>
</evidence>
<comment type="cofactor">
    <cofactor evidence="1 7">
        <name>FAD</name>
        <dbReference type="ChEBI" id="CHEBI:57692"/>
    </cofactor>
</comment>
<gene>
    <name evidence="11" type="ORF">IW245_005270</name>
</gene>
<dbReference type="InterPro" id="IPR006091">
    <property type="entry name" value="Acyl-CoA_Oxase/DH_mid-dom"/>
</dbReference>
<sequence length="387" mass="41416">MTDAIGLLALESLLSAEERAFADSVRRLVDDQVRPHVAEWYENGRAPVRELARELGKLGLLGAHLTGYGCAGVSAVAYGLSCLELEAGDSGVRSLVSVQGSLAMFAIWKYGSEEQKQQWLPRMAAGEAIGCFGLTEPDHGSDPAGMTTRAVRDGDDWLLSGTKMWITNAPVGELAVVWARIEEGITGFVVPLAEPGVTVNEIHHKMSLRASATGELVFDNVRLPASAQLPGARGLKAPLSCLTEARYGIVWGALGAARDCLDTAIRYVGTREQFGRPLAGFQLTQAKLADMALELQKGYLLALHLGRLADAGTLQPEQVSVGKLNNVREALKIARTCRTLLGANGISGEYPIMRHANNLESVLTYEGTSEVHQLVIGQKLTGLSAFA</sequence>
<dbReference type="Pfam" id="PF02770">
    <property type="entry name" value="Acyl-CoA_dh_M"/>
    <property type="match status" value="1"/>
</dbReference>
<dbReference type="FunFam" id="1.10.540.10:FF:000026">
    <property type="entry name" value="Acyl-CoA dehydrogenase medium chain"/>
    <property type="match status" value="1"/>
</dbReference>
<reference evidence="11" key="1">
    <citation type="submission" date="2020-11" db="EMBL/GenBank/DDBJ databases">
        <title>Sequencing the genomes of 1000 actinobacteria strains.</title>
        <authorList>
            <person name="Klenk H.-P."/>
        </authorList>
    </citation>
    <scope>NUCLEOTIDE SEQUENCE</scope>
    <source>
        <strain evidence="11">DSM 45356</strain>
    </source>
</reference>
<evidence type="ECO:0000313" key="11">
    <source>
        <dbReference type="EMBL" id="MBG6139076.1"/>
    </source>
</evidence>
<dbReference type="InterPro" id="IPR037069">
    <property type="entry name" value="AcylCoA_DH/ox_N_sf"/>
</dbReference>
<feature type="domain" description="Acyl-CoA dehydrogenase/oxidase N-terminal" evidence="10">
    <location>
        <begin position="15"/>
        <end position="127"/>
    </location>
</feature>
<dbReference type="InterPro" id="IPR046373">
    <property type="entry name" value="Acyl-CoA_Oxase/DH_mid-dom_sf"/>
</dbReference>
<comment type="similarity">
    <text evidence="2 7">Belongs to the acyl-CoA dehydrogenase family.</text>
</comment>
<dbReference type="SUPFAM" id="SSF47203">
    <property type="entry name" value="Acyl-CoA dehydrogenase C-terminal domain-like"/>
    <property type="match status" value="1"/>
</dbReference>
<dbReference type="Pfam" id="PF02771">
    <property type="entry name" value="Acyl-CoA_dh_N"/>
    <property type="match status" value="1"/>
</dbReference>
<dbReference type="GO" id="GO:0000062">
    <property type="term" value="F:fatty-acyl-CoA binding"/>
    <property type="evidence" value="ECO:0007669"/>
    <property type="project" value="TreeGrafter"/>
</dbReference>
<dbReference type="GO" id="GO:0004361">
    <property type="term" value="F:glutaryl-CoA dehydrogenase activity"/>
    <property type="evidence" value="ECO:0007669"/>
    <property type="project" value="UniProtKB-EC"/>
</dbReference>
<dbReference type="InterPro" id="IPR036250">
    <property type="entry name" value="AcylCo_DH-like_C"/>
</dbReference>
<keyword evidence="5" id="KW-0809">Transit peptide</keyword>
<dbReference type="AlphaFoldDB" id="A0A8J7GJ52"/>
<dbReference type="InterPro" id="IPR052033">
    <property type="entry name" value="Glutaryl-CoA_DH_mitochondrial"/>
</dbReference>
<evidence type="ECO:0000256" key="7">
    <source>
        <dbReference type="RuleBase" id="RU362125"/>
    </source>
</evidence>
<evidence type="ECO:0000259" key="8">
    <source>
        <dbReference type="Pfam" id="PF00441"/>
    </source>
</evidence>
<dbReference type="EMBL" id="JADOUF010000001">
    <property type="protein sequence ID" value="MBG6139076.1"/>
    <property type="molecule type" value="Genomic_DNA"/>
</dbReference>
<dbReference type="EC" id="1.3.8.6" evidence="11"/>
<evidence type="ECO:0000259" key="10">
    <source>
        <dbReference type="Pfam" id="PF02771"/>
    </source>
</evidence>
<evidence type="ECO:0000256" key="1">
    <source>
        <dbReference type="ARBA" id="ARBA00001974"/>
    </source>
</evidence>
<feature type="domain" description="Acyl-CoA oxidase/dehydrogenase middle" evidence="9">
    <location>
        <begin position="131"/>
        <end position="221"/>
    </location>
</feature>
<evidence type="ECO:0000259" key="9">
    <source>
        <dbReference type="Pfam" id="PF02770"/>
    </source>
</evidence>
<protein>
    <submittedName>
        <fullName evidence="11">Glutaryl-CoA dehydrogenase</fullName>
        <ecNumber evidence="11">1.3.8.6</ecNumber>
    </submittedName>
</protein>